<evidence type="ECO:0000313" key="1">
    <source>
        <dbReference type="EMBL" id="RWU11994.1"/>
    </source>
</evidence>
<dbReference type="EMBL" id="SBBW01000039">
    <property type="protein sequence ID" value="RWU11994.1"/>
    <property type="molecule type" value="Genomic_DNA"/>
</dbReference>
<gene>
    <name evidence="1" type="ORF">EA138_09835</name>
</gene>
<reference evidence="1 2" key="1">
    <citation type="submission" date="2019-01" db="EMBL/GenBank/DDBJ databases">
        <title>Anoxybacillus flavithermus in powdered infant formula.</title>
        <authorList>
            <person name="Rhee M.S."/>
            <person name="Choi I.-G."/>
            <person name="Cho T.J."/>
            <person name="Park B."/>
        </authorList>
    </citation>
    <scope>NUCLEOTIDE SEQUENCE [LARGE SCALE GENOMIC DNA]</scope>
    <source>
        <strain evidence="1 2">FHS-PPAM212</strain>
    </source>
</reference>
<protein>
    <submittedName>
        <fullName evidence="1">Uncharacterized protein</fullName>
    </submittedName>
</protein>
<accession>A0AAX2A2B4</accession>
<feature type="non-terminal residue" evidence="1">
    <location>
        <position position="1"/>
    </location>
</feature>
<sequence>GCNVSCNQLPTSSNGDWSALIQRFSPHSYSIIYKRKEEGRFLLDFRSRLEVGVSSPKMMKSLAQLSEWDVD</sequence>
<dbReference type="AlphaFoldDB" id="A0AAX2A2B4"/>
<dbReference type="Proteomes" id="UP000286434">
    <property type="component" value="Unassembled WGS sequence"/>
</dbReference>
<evidence type="ECO:0000313" key="2">
    <source>
        <dbReference type="Proteomes" id="UP000286434"/>
    </source>
</evidence>
<organism evidence="1 2">
    <name type="scientific">Anoxybacillus flavithermus</name>
    <dbReference type="NCBI Taxonomy" id="33934"/>
    <lineage>
        <taxon>Bacteria</taxon>
        <taxon>Bacillati</taxon>
        <taxon>Bacillota</taxon>
        <taxon>Bacilli</taxon>
        <taxon>Bacillales</taxon>
        <taxon>Anoxybacillaceae</taxon>
        <taxon>Anoxybacillus</taxon>
    </lineage>
</organism>
<comment type="caution">
    <text evidence="1">The sequence shown here is derived from an EMBL/GenBank/DDBJ whole genome shotgun (WGS) entry which is preliminary data.</text>
</comment>
<name>A0AAX2A2B4_9BACL</name>
<proteinExistence type="predicted"/>